<dbReference type="Gene3D" id="3.30.43.10">
    <property type="entry name" value="Uridine Diphospho-n-acetylenolpyruvylglucosamine Reductase, domain 2"/>
    <property type="match status" value="1"/>
</dbReference>
<dbReference type="Proteomes" id="UP000268048">
    <property type="component" value="Chromosome"/>
</dbReference>
<dbReference type="InterPro" id="IPR016166">
    <property type="entry name" value="FAD-bd_PCMH"/>
</dbReference>
<proteinExistence type="predicted"/>
<dbReference type="RefSeq" id="WP_124320569.1">
    <property type="nucleotide sequence ID" value="NZ_CP027753.1"/>
</dbReference>
<dbReference type="InterPro" id="IPR016167">
    <property type="entry name" value="FAD-bd_PCMH_sub1"/>
</dbReference>
<reference evidence="3 4" key="1">
    <citation type="submission" date="2018-03" db="EMBL/GenBank/DDBJ databases">
        <title>Diversity of phytobeneficial traits revealed by whole-genome analysis of worldwide-isolated phenazine-producing Pseudomonas spp.</title>
        <authorList>
            <person name="Biessy A."/>
            <person name="Novinscak A."/>
            <person name="Blom J."/>
            <person name="Leger G."/>
            <person name="Thomashow L.S."/>
            <person name="Cazorla F.M."/>
            <person name="Josic D."/>
            <person name="Filion M."/>
        </authorList>
    </citation>
    <scope>NUCLEOTIDE SEQUENCE [LARGE SCALE GENOMIC DNA]</scope>
    <source>
        <strain evidence="3 4">B25</strain>
    </source>
</reference>
<dbReference type="Pfam" id="PF03450">
    <property type="entry name" value="CO_deh_flav_C"/>
    <property type="match status" value="1"/>
</dbReference>
<evidence type="ECO:0000313" key="3">
    <source>
        <dbReference type="EMBL" id="AZE48654.1"/>
    </source>
</evidence>
<dbReference type="PANTHER" id="PTHR42659">
    <property type="entry name" value="XANTHINE DEHYDROGENASE SUBUNIT C-RELATED"/>
    <property type="match status" value="1"/>
</dbReference>
<dbReference type="Gene3D" id="3.30.390.50">
    <property type="entry name" value="CO dehydrogenase flavoprotein, C-terminal domain"/>
    <property type="match status" value="1"/>
</dbReference>
<dbReference type="EMBL" id="CP027753">
    <property type="protein sequence ID" value="AZE48654.1"/>
    <property type="molecule type" value="Genomic_DNA"/>
</dbReference>
<keyword evidence="1" id="KW-0274">FAD</keyword>
<protein>
    <submittedName>
        <fullName evidence="3">Periplasmic aromatic aldehyde oxidoreductase, FAD binding subunit YagS</fullName>
    </submittedName>
</protein>
<dbReference type="SMART" id="SM01092">
    <property type="entry name" value="CO_deh_flav_C"/>
    <property type="match status" value="1"/>
</dbReference>
<dbReference type="AlphaFoldDB" id="A0A3G7TNF8"/>
<dbReference type="PANTHER" id="PTHR42659:SF5">
    <property type="entry name" value="ALDEHYDE OXIDOREDUCTASE FAD-BINDING SUBUNIT PAOB"/>
    <property type="match status" value="1"/>
</dbReference>
<dbReference type="InterPro" id="IPR016169">
    <property type="entry name" value="FAD-bd_PCMH_sub2"/>
</dbReference>
<dbReference type="PROSITE" id="PS51387">
    <property type="entry name" value="FAD_PCMH"/>
    <property type="match status" value="1"/>
</dbReference>
<dbReference type="InterPro" id="IPR051312">
    <property type="entry name" value="Diverse_Substr_Oxidored"/>
</dbReference>
<feature type="domain" description="FAD-binding PCMH-type" evidence="2">
    <location>
        <begin position="1"/>
        <end position="223"/>
    </location>
</feature>
<evidence type="ECO:0000259" key="2">
    <source>
        <dbReference type="PROSITE" id="PS51387"/>
    </source>
</evidence>
<evidence type="ECO:0000256" key="1">
    <source>
        <dbReference type="ARBA" id="ARBA00022827"/>
    </source>
</evidence>
<dbReference type="InterPro" id="IPR002346">
    <property type="entry name" value="Mopterin_DH_FAD-bd"/>
</dbReference>
<dbReference type="SUPFAM" id="SSF56176">
    <property type="entry name" value="FAD-binding/transporter-associated domain-like"/>
    <property type="match status" value="1"/>
</dbReference>
<sequence length="331" mass="35470">MLPFSYARASDVQQAVSLMAAQPQARFIAGGTNLIDLMKLGIERPTHLIDISRLPLAAIEDSADGGLRIGAQVRNSDLAADCRVRERYPLLSQALLAGASGQIRNKASAAGNLLQRPRCPYFYDPGMACNKREPGRGCSAQQGHNRMHAILGASEACIAVHPSDMAVAMVALEARIETVLPGGQRRSLALDELYRLPGTTPEVETQLAHGEMIEAITLPPPPPGRQLYRKVRDRSSYAFALVAVALVVEVRAGQVRTARIALGGVAPKPWRATAAEQALLGQPSDMRVYQRAAEAALAGARGQGGNDFKIPLAKRTLRQMLASATQERVSA</sequence>
<dbReference type="InterPro" id="IPR005107">
    <property type="entry name" value="CO_DH_flav_C"/>
</dbReference>
<gene>
    <name evidence="3" type="ORF">C4K04_2982</name>
</gene>
<accession>A0A3G7TNF8</accession>
<keyword evidence="1" id="KW-0285">Flavoprotein</keyword>
<dbReference type="GO" id="GO:0016491">
    <property type="term" value="F:oxidoreductase activity"/>
    <property type="evidence" value="ECO:0007669"/>
    <property type="project" value="InterPro"/>
</dbReference>
<organism evidence="3 4">
    <name type="scientific">Pseudomonas chlororaphis</name>
    <dbReference type="NCBI Taxonomy" id="587753"/>
    <lineage>
        <taxon>Bacteria</taxon>
        <taxon>Pseudomonadati</taxon>
        <taxon>Pseudomonadota</taxon>
        <taxon>Gammaproteobacteria</taxon>
        <taxon>Pseudomonadales</taxon>
        <taxon>Pseudomonadaceae</taxon>
        <taxon>Pseudomonas</taxon>
    </lineage>
</organism>
<name>A0A3G7TNF8_9PSED</name>
<dbReference type="Gene3D" id="3.30.465.10">
    <property type="match status" value="2"/>
</dbReference>
<dbReference type="InterPro" id="IPR036683">
    <property type="entry name" value="CO_DH_flav_C_dom_sf"/>
</dbReference>
<evidence type="ECO:0000313" key="4">
    <source>
        <dbReference type="Proteomes" id="UP000268048"/>
    </source>
</evidence>
<dbReference type="GO" id="GO:0071949">
    <property type="term" value="F:FAD binding"/>
    <property type="evidence" value="ECO:0007669"/>
    <property type="project" value="InterPro"/>
</dbReference>
<dbReference type="Pfam" id="PF00941">
    <property type="entry name" value="FAD_binding_5"/>
    <property type="match status" value="1"/>
</dbReference>
<dbReference type="SUPFAM" id="SSF55447">
    <property type="entry name" value="CO dehydrogenase flavoprotein C-terminal domain-like"/>
    <property type="match status" value="1"/>
</dbReference>
<dbReference type="InterPro" id="IPR036318">
    <property type="entry name" value="FAD-bd_PCMH-like_sf"/>
</dbReference>